<sequence length="43" mass="5255">MGLKKKLIQAKHQFSIKKNSLEHKGLRYKLVYFRKMDTNYQNQ</sequence>
<accession>A0A1I1E523</accession>
<reference evidence="2" key="1">
    <citation type="submission" date="2016-10" db="EMBL/GenBank/DDBJ databases">
        <authorList>
            <person name="Varghese N."/>
            <person name="Submissions S."/>
        </authorList>
    </citation>
    <scope>NUCLEOTIDE SEQUENCE [LARGE SCALE GENOMIC DNA]</scope>
    <source>
        <strain evidence="2">ATCC 43811</strain>
    </source>
</reference>
<dbReference type="AlphaFoldDB" id="A0A1I1E523"/>
<keyword evidence="2" id="KW-1185">Reference proteome</keyword>
<organism evidence="1 2">
    <name type="scientific">Brevinema andersonii</name>
    <dbReference type="NCBI Taxonomy" id="34097"/>
    <lineage>
        <taxon>Bacteria</taxon>
        <taxon>Pseudomonadati</taxon>
        <taxon>Spirochaetota</taxon>
        <taxon>Spirochaetia</taxon>
        <taxon>Brevinematales</taxon>
        <taxon>Brevinemataceae</taxon>
        <taxon>Brevinema</taxon>
    </lineage>
</organism>
<proteinExistence type="predicted"/>
<dbReference type="EMBL" id="FOKY01000007">
    <property type="protein sequence ID" value="SFB82339.1"/>
    <property type="molecule type" value="Genomic_DNA"/>
</dbReference>
<evidence type="ECO:0000313" key="1">
    <source>
        <dbReference type="EMBL" id="SFB82339.1"/>
    </source>
</evidence>
<name>A0A1I1E523_BREAD</name>
<dbReference type="Proteomes" id="UP000240042">
    <property type="component" value="Unassembled WGS sequence"/>
</dbReference>
<protein>
    <submittedName>
        <fullName evidence="1">Uncharacterized protein</fullName>
    </submittedName>
</protein>
<gene>
    <name evidence="1" type="ORF">SAMN02745150_00960</name>
</gene>
<evidence type="ECO:0000313" key="2">
    <source>
        <dbReference type="Proteomes" id="UP000240042"/>
    </source>
</evidence>